<reference evidence="1 2" key="1">
    <citation type="journal article" date="2018" name="Mol. Plant">
        <title>The genome of Artemisia annua provides insight into the evolution of Asteraceae family and artemisinin biosynthesis.</title>
        <authorList>
            <person name="Shen Q."/>
            <person name="Zhang L."/>
            <person name="Liao Z."/>
            <person name="Wang S."/>
            <person name="Yan T."/>
            <person name="Shi P."/>
            <person name="Liu M."/>
            <person name="Fu X."/>
            <person name="Pan Q."/>
            <person name="Wang Y."/>
            <person name="Lv Z."/>
            <person name="Lu X."/>
            <person name="Zhang F."/>
            <person name="Jiang W."/>
            <person name="Ma Y."/>
            <person name="Chen M."/>
            <person name="Hao X."/>
            <person name="Li L."/>
            <person name="Tang Y."/>
            <person name="Lv G."/>
            <person name="Zhou Y."/>
            <person name="Sun X."/>
            <person name="Brodelius P.E."/>
            <person name="Rose J.K.C."/>
            <person name="Tang K."/>
        </authorList>
    </citation>
    <scope>NUCLEOTIDE SEQUENCE [LARGE SCALE GENOMIC DNA]</scope>
    <source>
        <strain evidence="2">cv. Huhao1</strain>
        <tissue evidence="1">Leaf</tissue>
    </source>
</reference>
<organism evidence="1 2">
    <name type="scientific">Artemisia annua</name>
    <name type="common">Sweet wormwood</name>
    <dbReference type="NCBI Taxonomy" id="35608"/>
    <lineage>
        <taxon>Eukaryota</taxon>
        <taxon>Viridiplantae</taxon>
        <taxon>Streptophyta</taxon>
        <taxon>Embryophyta</taxon>
        <taxon>Tracheophyta</taxon>
        <taxon>Spermatophyta</taxon>
        <taxon>Magnoliopsida</taxon>
        <taxon>eudicotyledons</taxon>
        <taxon>Gunneridae</taxon>
        <taxon>Pentapetalae</taxon>
        <taxon>asterids</taxon>
        <taxon>campanulids</taxon>
        <taxon>Asterales</taxon>
        <taxon>Asteraceae</taxon>
        <taxon>Asteroideae</taxon>
        <taxon>Anthemideae</taxon>
        <taxon>Artemisiinae</taxon>
        <taxon>Artemisia</taxon>
    </lineage>
</organism>
<accession>A0A2U1PSH9</accession>
<dbReference type="Proteomes" id="UP000245207">
    <property type="component" value="Unassembled WGS sequence"/>
</dbReference>
<comment type="caution">
    <text evidence="1">The sequence shown here is derived from an EMBL/GenBank/DDBJ whole genome shotgun (WGS) entry which is preliminary data.</text>
</comment>
<sequence length="351" mass="38589">MAAEVHFDFSQLQGINGGMVLYQLGDIKVFNEDEVWQVRASYDQKPYRKLMMQTWGAKCLGLSTDVMNLSLLPPYLYVVNVATNPVPAPAVTQARLHQQLLKHLLQLYNDSMKIILEMDANVIVGKIASHSVDSGAPLSEQTISKSLACMHSTSSCCNGLKARRLQLLANSLYYFPECEPKKDVPNELTVKGCLGLCSRNDNIIGIKPNGLLKLKVNKSKRSGPCHSFSLNGLLPFSVPGSLVCHGRNVMMDSVLSATLDKGMKGESVAENVVIYDQASRVAWPTNDELNEKIDEVKLDGLDSRGDVKVNLATNKMDILDPDLLQPGRKETCFPGAEDQNTGVVLTRLLLK</sequence>
<dbReference type="STRING" id="35608.A0A2U1PSH9"/>
<evidence type="ECO:0000313" key="1">
    <source>
        <dbReference type="EMBL" id="PWA88695.1"/>
    </source>
</evidence>
<gene>
    <name evidence="1" type="ORF">CTI12_AA117810</name>
</gene>
<protein>
    <submittedName>
        <fullName evidence="1">Coatomer subunit zeta-2</fullName>
    </submittedName>
</protein>
<keyword evidence="2" id="KW-1185">Reference proteome</keyword>
<name>A0A2U1PSH9_ARTAN</name>
<dbReference type="AlphaFoldDB" id="A0A2U1PSH9"/>
<evidence type="ECO:0000313" key="2">
    <source>
        <dbReference type="Proteomes" id="UP000245207"/>
    </source>
</evidence>
<proteinExistence type="predicted"/>
<dbReference type="EMBL" id="PKPP01000789">
    <property type="protein sequence ID" value="PWA88695.1"/>
    <property type="molecule type" value="Genomic_DNA"/>
</dbReference>